<dbReference type="Gene3D" id="3.30.365.10">
    <property type="entry name" value="Aldehyde oxidase/xanthine dehydrogenase, molybdopterin binding domain"/>
    <property type="match status" value="4"/>
</dbReference>
<dbReference type="PANTHER" id="PTHR47495:SF1">
    <property type="entry name" value="BLL3820 PROTEIN"/>
    <property type="match status" value="1"/>
</dbReference>
<dbReference type="Pfam" id="PF02738">
    <property type="entry name" value="MoCoBD_1"/>
    <property type="match status" value="1"/>
</dbReference>
<dbReference type="PANTHER" id="PTHR47495">
    <property type="entry name" value="ALDEHYDE DEHYDROGENASE"/>
    <property type="match status" value="1"/>
</dbReference>
<evidence type="ECO:0000313" key="3">
    <source>
        <dbReference type="EMBL" id="OFC72710.1"/>
    </source>
</evidence>
<dbReference type="InterPro" id="IPR037165">
    <property type="entry name" value="AldOxase/xan_DH_Mopterin-bd_sf"/>
</dbReference>
<accession>A0A1E7ZGW9</accession>
<dbReference type="Pfam" id="PF20256">
    <property type="entry name" value="MoCoBD_2"/>
    <property type="match status" value="2"/>
</dbReference>
<organism evidence="3 4">
    <name type="scientific">Alteromonas confluentis</name>
    <dbReference type="NCBI Taxonomy" id="1656094"/>
    <lineage>
        <taxon>Bacteria</taxon>
        <taxon>Pseudomonadati</taxon>
        <taxon>Pseudomonadota</taxon>
        <taxon>Gammaproteobacteria</taxon>
        <taxon>Alteromonadales</taxon>
        <taxon>Alteromonadaceae</taxon>
        <taxon>Alteromonas/Salinimonas group</taxon>
        <taxon>Alteromonas</taxon>
    </lineage>
</organism>
<reference evidence="3 4" key="1">
    <citation type="submission" date="2016-08" db="EMBL/GenBank/DDBJ databases">
        <authorList>
            <person name="Seilhamer J.J."/>
        </authorList>
    </citation>
    <scope>NUCLEOTIDE SEQUENCE [LARGE SCALE GENOMIC DNA]</scope>
    <source>
        <strain evidence="3 4">KCTC 42603</strain>
    </source>
</reference>
<dbReference type="GO" id="GO:0016491">
    <property type="term" value="F:oxidoreductase activity"/>
    <property type="evidence" value="ECO:0007669"/>
    <property type="project" value="InterPro"/>
</dbReference>
<dbReference type="Proteomes" id="UP000175691">
    <property type="component" value="Unassembled WGS sequence"/>
</dbReference>
<feature type="domain" description="Aldehyde oxidase/xanthine dehydrogenase second molybdopterin binding" evidence="2">
    <location>
        <begin position="54"/>
        <end position="193"/>
    </location>
</feature>
<gene>
    <name evidence="3" type="ORF">BFC18_01510</name>
</gene>
<dbReference type="Gene3D" id="3.90.1170.50">
    <property type="entry name" value="Aldehyde oxidase/xanthine dehydrogenase, a/b hammerhead"/>
    <property type="match status" value="1"/>
</dbReference>
<keyword evidence="4" id="KW-1185">Reference proteome</keyword>
<dbReference type="InterPro" id="IPR006311">
    <property type="entry name" value="TAT_signal"/>
</dbReference>
<proteinExistence type="predicted"/>
<dbReference type="InterPro" id="IPR008274">
    <property type="entry name" value="AldOxase/xan_DH_MoCoBD1"/>
</dbReference>
<protein>
    <submittedName>
        <fullName evidence="3">Twin-arginine translocation pathway signal protein</fullName>
    </submittedName>
</protein>
<dbReference type="InterPro" id="IPR046867">
    <property type="entry name" value="AldOxase/xan_DH_MoCoBD2"/>
</dbReference>
<dbReference type="AlphaFoldDB" id="A0A1E7ZGW9"/>
<dbReference type="EMBL" id="MDHN01000002">
    <property type="protein sequence ID" value="OFC72710.1"/>
    <property type="molecule type" value="Genomic_DNA"/>
</dbReference>
<evidence type="ECO:0000313" key="4">
    <source>
        <dbReference type="Proteomes" id="UP000175691"/>
    </source>
</evidence>
<dbReference type="RefSeq" id="WP_070123180.1">
    <property type="nucleotide sequence ID" value="NZ_MDHN01000002.1"/>
</dbReference>
<dbReference type="OrthoDB" id="9767994at2"/>
<evidence type="ECO:0000259" key="1">
    <source>
        <dbReference type="Pfam" id="PF02738"/>
    </source>
</evidence>
<dbReference type="PROSITE" id="PS51318">
    <property type="entry name" value="TAT"/>
    <property type="match status" value="1"/>
</dbReference>
<sequence length="785" mass="83882">MSSNVKNPAGNVISQYLVHGAKLSRRRFLGGAGALVTSVVVNPGFAAAQTTAQSTSLDASKPNSWIEIHADNTALIRTGKCDFGQSSIFTAYRQIVAEELSLPVENITTVIWGDTDVTPDGGGTFGLLRGNVQNLRKAAAYTREAIKVIAAEHLNVSVSAITIDKGQLSAGGKALSYGEIVANNVLSLEIPVSGELTSFRGVVVTGEPPFKPKSEYSTIGQPLENPITPPKVRGDNIWVGDVKLPGMVHARVIHPATLGSTLIKPGTLDNTKFPNSKLVTINNLLAVVSDNEWEAVKAAMAVAPTTQWSDWQGIPTTSDELEQYLRGKKDSGEVAEITSSASKGDVNIKSAKTLTANYFVPYHKHAPIGPMVSVAEVKNGNVVIHTHSQNPQFLRMAIAKMLKEDEANVIIKTYVGPGHFGRSNGGNAGSEDEAALLSVKLGVPVRVQWMRQDDMQWSTSSSTMVADIAIGLDEKGKINSYKALHIGPPMQDDRPVGAILAGTDTIGAPSPDNPSPLHGASIFIADAWVYGAVDNVSENGQGMYQLGQKESPTNIGIRDHSMRTPIQYQQNFPRETAMSEAAALAGMDAIDFRLAHTTEPRFKAILTRLKDEANWETRPSPSPQASSTGEQVVRGRGVSIMLRDNGYWACAANIAVVPSSGEVKVEKMTLVSDTGIVVNPLQLRRQAEAGCIMGVSQALHEEVSFDNSKITSQDWYSYPILKMSEVPEIKVVIAPDANAEIYGQGSESANALASSAIAGAFFDATGKPIRRLPLKPAYVKAALSS</sequence>
<evidence type="ECO:0000259" key="2">
    <source>
        <dbReference type="Pfam" id="PF20256"/>
    </source>
</evidence>
<dbReference type="InterPro" id="IPR052516">
    <property type="entry name" value="N-heterocyclic_Hydroxylase"/>
</dbReference>
<dbReference type="SUPFAM" id="SSF56003">
    <property type="entry name" value="Molybdenum cofactor-binding domain"/>
    <property type="match status" value="2"/>
</dbReference>
<dbReference type="STRING" id="1656094.BFC18_01510"/>
<feature type="domain" description="Aldehyde oxidase/xanthine dehydrogenase first molybdopterin binding" evidence="1">
    <location>
        <begin position="340"/>
        <end position="483"/>
    </location>
</feature>
<name>A0A1E7ZGW9_9ALTE</name>
<comment type="caution">
    <text evidence="3">The sequence shown here is derived from an EMBL/GenBank/DDBJ whole genome shotgun (WGS) entry which is preliminary data.</text>
</comment>
<feature type="domain" description="Aldehyde oxidase/xanthine dehydrogenase second molybdopterin binding" evidence="2">
    <location>
        <begin position="646"/>
        <end position="727"/>
    </location>
</feature>